<dbReference type="GO" id="GO:0141101">
    <property type="term" value="F:tRNA(Ser) (uridine(44)-2'-O-)-methyltransferase activity"/>
    <property type="evidence" value="ECO:0007669"/>
    <property type="project" value="UniProtKB-EC"/>
</dbReference>
<sequence>MDIDTEEVQVVAVPNQFWGAVKIFTEKPHVINRRLCGTSNLWIGVCEENFSREKLTNSLTEIINSDVQDDVQPSTGKNLNYNIDDEADNKKINDSSGIFRDKVLNSNVIQTGLIKKKLTDYCFQSLSSYAEIKSHDTCDILENNENAAKIESQHEHVSNYQERKWSIPWEHLAKPSHSIAVIRKVLPKQVDKFVPAIEVVLLGNKPEAEPSVEWLKKHVLPKVAKWTTEVSEDGLVDDRGSLQLIDVLEYNEVYQRLKMKYGKPLVKMWPEVTDPLKFVYEDISIAAYLILLWKQERQRKGLSSHQTFVDLGCGNGLLVHILAGEGHQGLGIDVKKRKIWDLFPSHVKLKESVIEPSDKNLFPDYDWLIGNHSDELTPWIPVIAAKSAYKSRFFIIPCCAHDFSQKYRRRRTGRSQYADYMEYVKEIGAVCGYEVQQDKLRIPSTKRICLVGDKRTVPESDYCNISSTIDLFIKKRTDTNKQPCGDTNAKDDSNSVIGEDTALSEGKMWAEDFKARKSVQAVRNCTQLKRSMKEDIITAITSVLLEKKHLVEVDVGNNTCVTWDRGGSVTLGDLAKRLDRHLLAGMKKECGGLQTLLRNHRYIFKIFNGEVSLQIPQPGWKKTASSLTKTKLCWFHTSHGGGCPLSADVCMFAHGEDDVRCQENA</sequence>
<feature type="zinc finger region" description="C3H1-type" evidence="10">
    <location>
        <begin position="627"/>
        <end position="657"/>
    </location>
</feature>
<evidence type="ECO:0000256" key="9">
    <source>
        <dbReference type="ARBA" id="ARBA00047957"/>
    </source>
</evidence>
<dbReference type="Gene3D" id="4.10.1000.10">
    <property type="entry name" value="Zinc finger, CCCH-type"/>
    <property type="match status" value="1"/>
</dbReference>
<comment type="function">
    <text evidence="1">Probable adenosyl-L-methionine (AdoMet)-dependent tRNA (uracil-O(2)-)-methyltransferase.</text>
</comment>
<dbReference type="AlphaFoldDB" id="A0A8J4YAY3"/>
<dbReference type="PROSITE" id="PS50103">
    <property type="entry name" value="ZF_C3H1"/>
    <property type="match status" value="1"/>
</dbReference>
<dbReference type="Proteomes" id="UP000770661">
    <property type="component" value="Unassembled WGS sequence"/>
</dbReference>
<feature type="domain" description="C3H1-type" evidence="12">
    <location>
        <begin position="627"/>
        <end position="657"/>
    </location>
</feature>
<evidence type="ECO:0000256" key="4">
    <source>
        <dbReference type="ARBA" id="ARBA00022490"/>
    </source>
</evidence>
<comment type="caution">
    <text evidence="13">The sequence shown here is derived from an EMBL/GenBank/DDBJ whole genome shotgun (WGS) entry which is preliminary data.</text>
</comment>
<dbReference type="PANTHER" id="PTHR21210">
    <property type="entry name" value="TRNA (URACIL-O(2)-)-METHYLTRANSFERASE-RELATED"/>
    <property type="match status" value="1"/>
</dbReference>
<keyword evidence="4 11" id="KW-0963">Cytoplasm</keyword>
<comment type="function">
    <text evidence="11">Adenosyl-L-methionine (AdoMet)-dependent tRNA (uracil-O(2)-)-methyltransferase.</text>
</comment>
<dbReference type="GO" id="GO:0008270">
    <property type="term" value="F:zinc ion binding"/>
    <property type="evidence" value="ECO:0007669"/>
    <property type="project" value="UniProtKB-KW"/>
</dbReference>
<gene>
    <name evidence="13" type="primary">TRMT44</name>
    <name evidence="13" type="ORF">GWK47_006785</name>
</gene>
<comment type="subcellular location">
    <subcellularLocation>
        <location evidence="2 11">Cytoplasm</location>
    </subcellularLocation>
</comment>
<dbReference type="InterPro" id="IPR029063">
    <property type="entry name" value="SAM-dependent_MTases_sf"/>
</dbReference>
<evidence type="ECO:0000256" key="1">
    <source>
        <dbReference type="ARBA" id="ARBA00002778"/>
    </source>
</evidence>
<comment type="similarity">
    <text evidence="3 11">Belongs to the TRM44 family.</text>
</comment>
<dbReference type="OrthoDB" id="10047021at2759"/>
<keyword evidence="7 11" id="KW-0949">S-adenosyl-L-methionine</keyword>
<evidence type="ECO:0000256" key="5">
    <source>
        <dbReference type="ARBA" id="ARBA00022603"/>
    </source>
</evidence>
<keyword evidence="10" id="KW-0479">Metal-binding</keyword>
<keyword evidence="8 11" id="KW-0819">tRNA processing</keyword>
<evidence type="ECO:0000313" key="13">
    <source>
        <dbReference type="EMBL" id="KAG0720411.1"/>
    </source>
</evidence>
<keyword evidence="10" id="KW-0862">Zinc</keyword>
<evidence type="ECO:0000256" key="10">
    <source>
        <dbReference type="PROSITE-ProRule" id="PRU00723"/>
    </source>
</evidence>
<dbReference type="InterPro" id="IPR011671">
    <property type="entry name" value="tRNA_uracil_MeTrfase"/>
</dbReference>
<keyword evidence="10" id="KW-0863">Zinc-finger</keyword>
<protein>
    <recommendedName>
        <fullName evidence="11">tRNA (uracil-O(2)-)-methyltransferase</fullName>
        <ecNumber evidence="11">2.1.1.211</ecNumber>
    </recommendedName>
</protein>
<name>A0A8J4YAY3_CHIOP</name>
<accession>A0A8J4YAY3</accession>
<keyword evidence="6 11" id="KW-0808">Transferase</keyword>
<evidence type="ECO:0000259" key="12">
    <source>
        <dbReference type="PROSITE" id="PS50103"/>
    </source>
</evidence>
<evidence type="ECO:0000256" key="3">
    <source>
        <dbReference type="ARBA" id="ARBA00009056"/>
    </source>
</evidence>
<dbReference type="Pfam" id="PF07757">
    <property type="entry name" value="AdoMet_MTase"/>
    <property type="match status" value="1"/>
</dbReference>
<dbReference type="GO" id="GO:0030488">
    <property type="term" value="P:tRNA methylation"/>
    <property type="evidence" value="ECO:0007669"/>
    <property type="project" value="UniProtKB-UniRule"/>
</dbReference>
<evidence type="ECO:0000256" key="8">
    <source>
        <dbReference type="ARBA" id="ARBA00022694"/>
    </source>
</evidence>
<dbReference type="GO" id="GO:0005737">
    <property type="term" value="C:cytoplasm"/>
    <property type="evidence" value="ECO:0007669"/>
    <property type="project" value="UniProtKB-SubCell"/>
</dbReference>
<dbReference type="EMBL" id="JACEEZ010012904">
    <property type="protein sequence ID" value="KAG0720411.1"/>
    <property type="molecule type" value="Genomic_DNA"/>
</dbReference>
<reference evidence="13" key="1">
    <citation type="submission" date="2020-07" db="EMBL/GenBank/DDBJ databases">
        <title>The High-quality genome of the commercially important snow crab, Chionoecetes opilio.</title>
        <authorList>
            <person name="Jeong J.-H."/>
            <person name="Ryu S."/>
        </authorList>
    </citation>
    <scope>NUCLEOTIDE SEQUENCE</scope>
    <source>
        <strain evidence="13">MADBK_172401_WGS</strain>
        <tissue evidence="13">Digestive gland</tissue>
    </source>
</reference>
<organism evidence="13 14">
    <name type="scientific">Chionoecetes opilio</name>
    <name type="common">Atlantic snow crab</name>
    <name type="synonym">Cancer opilio</name>
    <dbReference type="NCBI Taxonomy" id="41210"/>
    <lineage>
        <taxon>Eukaryota</taxon>
        <taxon>Metazoa</taxon>
        <taxon>Ecdysozoa</taxon>
        <taxon>Arthropoda</taxon>
        <taxon>Crustacea</taxon>
        <taxon>Multicrustacea</taxon>
        <taxon>Malacostraca</taxon>
        <taxon>Eumalacostraca</taxon>
        <taxon>Eucarida</taxon>
        <taxon>Decapoda</taxon>
        <taxon>Pleocyemata</taxon>
        <taxon>Brachyura</taxon>
        <taxon>Eubrachyura</taxon>
        <taxon>Majoidea</taxon>
        <taxon>Majidae</taxon>
        <taxon>Chionoecetes</taxon>
    </lineage>
</organism>
<dbReference type="InterPro" id="IPR000571">
    <property type="entry name" value="Znf_CCCH"/>
</dbReference>
<evidence type="ECO:0000256" key="11">
    <source>
        <dbReference type="RuleBase" id="RU368004"/>
    </source>
</evidence>
<dbReference type="PANTHER" id="PTHR21210:SF0">
    <property type="entry name" value="TRNA (URACIL-O(2)-)-METHYLTRANSFERASE-RELATED"/>
    <property type="match status" value="1"/>
</dbReference>
<evidence type="ECO:0000256" key="2">
    <source>
        <dbReference type="ARBA" id="ARBA00004496"/>
    </source>
</evidence>
<keyword evidence="5 11" id="KW-0489">Methyltransferase</keyword>
<dbReference type="SUPFAM" id="SSF53335">
    <property type="entry name" value="S-adenosyl-L-methionine-dependent methyltransferases"/>
    <property type="match status" value="1"/>
</dbReference>
<evidence type="ECO:0000313" key="14">
    <source>
        <dbReference type="Proteomes" id="UP000770661"/>
    </source>
</evidence>
<evidence type="ECO:0000256" key="7">
    <source>
        <dbReference type="ARBA" id="ARBA00022691"/>
    </source>
</evidence>
<proteinExistence type="inferred from homology"/>
<keyword evidence="14" id="KW-1185">Reference proteome</keyword>
<dbReference type="EC" id="2.1.1.211" evidence="11"/>
<comment type="catalytic activity">
    <reaction evidence="9 11">
        <text>uridine(44) in tRNA(Ser) + S-adenosyl-L-methionine = 2'-O-methyluridine(44) in tRNA(Ser) + S-adenosyl-L-homocysteine + H(+)</text>
        <dbReference type="Rhea" id="RHEA:43100"/>
        <dbReference type="Rhea" id="RHEA-COMP:10339"/>
        <dbReference type="Rhea" id="RHEA-COMP:10340"/>
        <dbReference type="ChEBI" id="CHEBI:15378"/>
        <dbReference type="ChEBI" id="CHEBI:57856"/>
        <dbReference type="ChEBI" id="CHEBI:59789"/>
        <dbReference type="ChEBI" id="CHEBI:65315"/>
        <dbReference type="ChEBI" id="CHEBI:74478"/>
        <dbReference type="EC" id="2.1.1.211"/>
    </reaction>
</comment>
<evidence type="ECO:0000256" key="6">
    <source>
        <dbReference type="ARBA" id="ARBA00022679"/>
    </source>
</evidence>